<protein>
    <submittedName>
        <fullName evidence="2">Copper amine oxidase N-terminal domain-containing protein</fullName>
    </submittedName>
</protein>
<organism evidence="2 3">
    <name type="scientific">Papillibacter cinnamivorans DSM 12816</name>
    <dbReference type="NCBI Taxonomy" id="1122930"/>
    <lineage>
        <taxon>Bacteria</taxon>
        <taxon>Bacillati</taxon>
        <taxon>Bacillota</taxon>
        <taxon>Clostridia</taxon>
        <taxon>Eubacteriales</taxon>
        <taxon>Oscillospiraceae</taxon>
        <taxon>Papillibacter</taxon>
    </lineage>
</organism>
<evidence type="ECO:0000313" key="3">
    <source>
        <dbReference type="Proteomes" id="UP000192790"/>
    </source>
</evidence>
<dbReference type="Pfam" id="PF07833">
    <property type="entry name" value="Cu_amine_oxidN1"/>
    <property type="match status" value="1"/>
</dbReference>
<sequence>MKKGTLKGFLAGMAVMAILVSVVGSAVATFGAKSLTVDYCNIQILVDGSKLNPTDVNGTPVEPFAYKGTTYLPARAVADACGFNVEWDQDNYTVKLTKRDASTYANEYKEIGVPAMENVFPDAVYENTQYLDGEVIYTYDRSSLPKDILLIDGYEGWLEDNGYKLTSSETDENGNTVYTFENKSNGMTVTVSSSADDTKLFVTVYYGDSSTDLNTSEPS</sequence>
<gene>
    <name evidence="2" type="ORF">SAMN02745168_0319</name>
</gene>
<dbReference type="InterPro" id="IPR012854">
    <property type="entry name" value="Cu_amine_oxidase-like_N"/>
</dbReference>
<dbReference type="OrthoDB" id="9780101at2"/>
<dbReference type="InterPro" id="IPR036582">
    <property type="entry name" value="Mao_N_sf"/>
</dbReference>
<dbReference type="SUPFAM" id="SSF55383">
    <property type="entry name" value="Copper amine oxidase, domain N"/>
    <property type="match status" value="1"/>
</dbReference>
<dbReference type="AlphaFoldDB" id="A0A1W2D2V9"/>
<dbReference type="EMBL" id="FWXW01000017">
    <property type="protein sequence ID" value="SMC91506.1"/>
    <property type="molecule type" value="Genomic_DNA"/>
</dbReference>
<dbReference type="STRING" id="1122930.SAMN02745168_0319"/>
<name>A0A1W2D2V9_9FIRM</name>
<evidence type="ECO:0000259" key="1">
    <source>
        <dbReference type="Pfam" id="PF07833"/>
    </source>
</evidence>
<dbReference type="RefSeq" id="WP_084235720.1">
    <property type="nucleotide sequence ID" value="NZ_FWXW01000017.1"/>
</dbReference>
<keyword evidence="3" id="KW-1185">Reference proteome</keyword>
<evidence type="ECO:0000313" key="2">
    <source>
        <dbReference type="EMBL" id="SMC91506.1"/>
    </source>
</evidence>
<accession>A0A1W2D2V9</accession>
<dbReference type="Proteomes" id="UP000192790">
    <property type="component" value="Unassembled WGS sequence"/>
</dbReference>
<proteinExistence type="predicted"/>
<feature type="domain" description="Copper amine oxidase-like N-terminal" evidence="1">
    <location>
        <begin position="60"/>
        <end position="102"/>
    </location>
</feature>
<reference evidence="2 3" key="1">
    <citation type="submission" date="2017-04" db="EMBL/GenBank/DDBJ databases">
        <authorList>
            <person name="Afonso C.L."/>
            <person name="Miller P.J."/>
            <person name="Scott M.A."/>
            <person name="Spackman E."/>
            <person name="Goraichik I."/>
            <person name="Dimitrov K.M."/>
            <person name="Suarez D.L."/>
            <person name="Swayne D.E."/>
        </authorList>
    </citation>
    <scope>NUCLEOTIDE SEQUENCE [LARGE SCALE GENOMIC DNA]</scope>
    <source>
        <strain evidence="2 3">DSM 12816</strain>
    </source>
</reference>